<comment type="similarity">
    <text evidence="2 11">Belongs to the shikimate kinase family.</text>
</comment>
<dbReference type="EMBL" id="FQUW01000013">
    <property type="protein sequence ID" value="SHF03135.1"/>
    <property type="molecule type" value="Genomic_DNA"/>
</dbReference>
<feature type="binding site" evidence="11">
    <location>
        <position position="137"/>
    </location>
    <ligand>
        <name>substrate</name>
    </ligand>
</feature>
<keyword evidence="4 11" id="KW-0028">Amino-acid biosynthesis</keyword>
<dbReference type="EC" id="2.7.1.71" evidence="3 11"/>
<feature type="binding site" evidence="11">
    <location>
        <position position="79"/>
    </location>
    <ligand>
        <name>substrate</name>
    </ligand>
</feature>
<evidence type="ECO:0000313" key="12">
    <source>
        <dbReference type="EMBL" id="SHF03135.1"/>
    </source>
</evidence>
<evidence type="ECO:0000256" key="5">
    <source>
        <dbReference type="ARBA" id="ARBA00022679"/>
    </source>
</evidence>
<comment type="function">
    <text evidence="11">Catalyzes the specific phosphorylation of the 3-hydroxyl group of shikimic acid using ATP as a cosubstrate.</text>
</comment>
<dbReference type="GO" id="GO:0005524">
    <property type="term" value="F:ATP binding"/>
    <property type="evidence" value="ECO:0007669"/>
    <property type="project" value="UniProtKB-UniRule"/>
</dbReference>
<comment type="catalytic activity">
    <reaction evidence="10 11">
        <text>shikimate + ATP = 3-phosphoshikimate + ADP + H(+)</text>
        <dbReference type="Rhea" id="RHEA:13121"/>
        <dbReference type="ChEBI" id="CHEBI:15378"/>
        <dbReference type="ChEBI" id="CHEBI:30616"/>
        <dbReference type="ChEBI" id="CHEBI:36208"/>
        <dbReference type="ChEBI" id="CHEBI:145989"/>
        <dbReference type="ChEBI" id="CHEBI:456216"/>
        <dbReference type="EC" id="2.7.1.71"/>
    </reaction>
</comment>
<dbReference type="PROSITE" id="PS01128">
    <property type="entry name" value="SHIKIMATE_KINASE"/>
    <property type="match status" value="1"/>
</dbReference>
<keyword evidence="11" id="KW-0963">Cytoplasm</keyword>
<feature type="binding site" evidence="11">
    <location>
        <position position="117"/>
    </location>
    <ligand>
        <name>ATP</name>
        <dbReference type="ChEBI" id="CHEBI:30616"/>
    </ligand>
</feature>
<evidence type="ECO:0000256" key="8">
    <source>
        <dbReference type="ARBA" id="ARBA00022840"/>
    </source>
</evidence>
<keyword evidence="6 11" id="KW-0547">Nucleotide-binding</keyword>
<evidence type="ECO:0000256" key="9">
    <source>
        <dbReference type="ARBA" id="ARBA00023141"/>
    </source>
</evidence>
<dbReference type="HAMAP" id="MF_00109">
    <property type="entry name" value="Shikimate_kinase"/>
    <property type="match status" value="1"/>
</dbReference>
<gene>
    <name evidence="11" type="primary">aroK</name>
    <name evidence="12" type="ORF">SAMN02745218_01312</name>
</gene>
<comment type="subunit">
    <text evidence="11">Monomer.</text>
</comment>
<dbReference type="InterPro" id="IPR031322">
    <property type="entry name" value="Shikimate/glucono_kinase"/>
</dbReference>
<dbReference type="Pfam" id="PF01202">
    <property type="entry name" value="SKI"/>
    <property type="match status" value="1"/>
</dbReference>
<dbReference type="Proteomes" id="UP000184196">
    <property type="component" value="Unassembled WGS sequence"/>
</dbReference>
<keyword evidence="13" id="KW-1185">Reference proteome</keyword>
<dbReference type="GO" id="GO:0009423">
    <property type="term" value="P:chorismate biosynthetic process"/>
    <property type="evidence" value="ECO:0007669"/>
    <property type="project" value="UniProtKB-UniRule"/>
</dbReference>
<name>A0A1M4YBM2_9FIRM</name>
<protein>
    <recommendedName>
        <fullName evidence="3 11">Shikimate kinase</fullName>
        <shortName evidence="11">SK</shortName>
        <ecNumber evidence="3 11">2.7.1.71</ecNumber>
    </recommendedName>
</protein>
<evidence type="ECO:0000256" key="2">
    <source>
        <dbReference type="ARBA" id="ARBA00006997"/>
    </source>
</evidence>
<dbReference type="Gene3D" id="3.40.50.300">
    <property type="entry name" value="P-loop containing nucleotide triphosphate hydrolases"/>
    <property type="match status" value="1"/>
</dbReference>
<feature type="binding site" evidence="11">
    <location>
        <position position="33"/>
    </location>
    <ligand>
        <name>substrate</name>
    </ligand>
</feature>
<dbReference type="PANTHER" id="PTHR21087:SF16">
    <property type="entry name" value="SHIKIMATE KINASE 1, CHLOROPLASTIC"/>
    <property type="match status" value="1"/>
</dbReference>
<dbReference type="RefSeq" id="WP_073164349.1">
    <property type="nucleotide sequence ID" value="NZ_FQUW01000013.1"/>
</dbReference>
<feature type="binding site" evidence="11">
    <location>
        <begin position="11"/>
        <end position="16"/>
    </location>
    <ligand>
        <name>ATP</name>
        <dbReference type="ChEBI" id="CHEBI:30616"/>
    </ligand>
</feature>
<comment type="caution">
    <text evidence="11">Lacks conserved residue(s) required for the propagation of feature annotation.</text>
</comment>
<feature type="binding site" evidence="11">
    <location>
        <position position="57"/>
    </location>
    <ligand>
        <name>substrate</name>
    </ligand>
</feature>
<comment type="subcellular location">
    <subcellularLocation>
        <location evidence="11">Cytoplasm</location>
    </subcellularLocation>
</comment>
<feature type="binding site" evidence="11">
    <location>
        <position position="15"/>
    </location>
    <ligand>
        <name>Mg(2+)</name>
        <dbReference type="ChEBI" id="CHEBI:18420"/>
    </ligand>
</feature>
<dbReference type="OrthoDB" id="9800332at2"/>
<keyword evidence="11" id="KW-0460">Magnesium</keyword>
<dbReference type="InterPro" id="IPR023000">
    <property type="entry name" value="Shikimate_kinase_CS"/>
</dbReference>
<keyword evidence="11" id="KW-0479">Metal-binding</keyword>
<comment type="pathway">
    <text evidence="1 11">Metabolic intermediate biosynthesis; chorismate biosynthesis; chorismate from D-erythrose 4-phosphate and phosphoenolpyruvate: step 5/7.</text>
</comment>
<dbReference type="PANTHER" id="PTHR21087">
    <property type="entry name" value="SHIKIMATE KINASE"/>
    <property type="match status" value="1"/>
</dbReference>
<reference evidence="13" key="1">
    <citation type="submission" date="2016-11" db="EMBL/GenBank/DDBJ databases">
        <authorList>
            <person name="Varghese N."/>
            <person name="Submissions S."/>
        </authorList>
    </citation>
    <scope>NUCLEOTIDE SEQUENCE [LARGE SCALE GENOMIC DNA]</scope>
    <source>
        <strain evidence="13">DSM 11792</strain>
    </source>
</reference>
<evidence type="ECO:0000256" key="7">
    <source>
        <dbReference type="ARBA" id="ARBA00022777"/>
    </source>
</evidence>
<dbReference type="AlphaFoldDB" id="A0A1M4YBM2"/>
<dbReference type="GO" id="GO:0000287">
    <property type="term" value="F:magnesium ion binding"/>
    <property type="evidence" value="ECO:0007669"/>
    <property type="project" value="UniProtKB-UniRule"/>
</dbReference>
<evidence type="ECO:0000256" key="6">
    <source>
        <dbReference type="ARBA" id="ARBA00022741"/>
    </source>
</evidence>
<dbReference type="NCBIfam" id="NF010553">
    <property type="entry name" value="PRK13947.1"/>
    <property type="match status" value="1"/>
</dbReference>
<dbReference type="GO" id="GO:0009073">
    <property type="term" value="P:aromatic amino acid family biosynthetic process"/>
    <property type="evidence" value="ECO:0007669"/>
    <property type="project" value="UniProtKB-KW"/>
</dbReference>
<evidence type="ECO:0000256" key="11">
    <source>
        <dbReference type="HAMAP-Rule" id="MF_00109"/>
    </source>
</evidence>
<comment type="cofactor">
    <cofactor evidence="11">
        <name>Mg(2+)</name>
        <dbReference type="ChEBI" id="CHEBI:18420"/>
    </cofactor>
    <text evidence="11">Binds 1 Mg(2+) ion per subunit.</text>
</comment>
<evidence type="ECO:0000313" key="13">
    <source>
        <dbReference type="Proteomes" id="UP000184196"/>
    </source>
</evidence>
<dbReference type="PRINTS" id="PR01100">
    <property type="entry name" value="SHIKIMTKNASE"/>
</dbReference>
<organism evidence="12 13">
    <name type="scientific">Desulfofundulus australicus DSM 11792</name>
    <dbReference type="NCBI Taxonomy" id="1121425"/>
    <lineage>
        <taxon>Bacteria</taxon>
        <taxon>Bacillati</taxon>
        <taxon>Bacillota</taxon>
        <taxon>Clostridia</taxon>
        <taxon>Eubacteriales</taxon>
        <taxon>Peptococcaceae</taxon>
        <taxon>Desulfofundulus</taxon>
    </lineage>
</organism>
<dbReference type="UniPathway" id="UPA00053">
    <property type="reaction ID" value="UER00088"/>
</dbReference>
<dbReference type="InterPro" id="IPR000623">
    <property type="entry name" value="Shikimate_kinase/TSH1"/>
</dbReference>
<keyword evidence="9 11" id="KW-0057">Aromatic amino acid biosynthesis</keyword>
<keyword evidence="7 11" id="KW-0418">Kinase</keyword>
<dbReference type="SUPFAM" id="SSF52540">
    <property type="entry name" value="P-loop containing nucleoside triphosphate hydrolases"/>
    <property type="match status" value="1"/>
</dbReference>
<sequence length="182" mass="19752">MKNIVLIGFMGTGKSAVGRRLAARLGREFVDTDEEIERVTGKTIAQIFARDGEIRFRSEEALVVKKIAARENLVVATGGGVVLNPENVRALQKNGVLIGLTAAPEIICRRVKRKRNRPLLNVPGDVLERIKTLLAGRAEAYAVAEFTVDTGGLTVDGVVERIVAYLEERGLIPPVPVRGADK</sequence>
<keyword evidence="8 11" id="KW-0067">ATP-binding</keyword>
<keyword evidence="5 11" id="KW-0808">Transferase</keyword>
<evidence type="ECO:0000256" key="10">
    <source>
        <dbReference type="ARBA" id="ARBA00048567"/>
    </source>
</evidence>
<dbReference type="GO" id="GO:0004765">
    <property type="term" value="F:shikimate kinase activity"/>
    <property type="evidence" value="ECO:0007669"/>
    <property type="project" value="UniProtKB-UniRule"/>
</dbReference>
<evidence type="ECO:0000256" key="3">
    <source>
        <dbReference type="ARBA" id="ARBA00012154"/>
    </source>
</evidence>
<evidence type="ECO:0000256" key="4">
    <source>
        <dbReference type="ARBA" id="ARBA00022605"/>
    </source>
</evidence>
<proteinExistence type="inferred from homology"/>
<dbReference type="InterPro" id="IPR027417">
    <property type="entry name" value="P-loop_NTPase"/>
</dbReference>
<dbReference type="GO" id="GO:0005829">
    <property type="term" value="C:cytosol"/>
    <property type="evidence" value="ECO:0007669"/>
    <property type="project" value="TreeGrafter"/>
</dbReference>
<dbReference type="GO" id="GO:0008652">
    <property type="term" value="P:amino acid biosynthetic process"/>
    <property type="evidence" value="ECO:0007669"/>
    <property type="project" value="UniProtKB-KW"/>
</dbReference>
<evidence type="ECO:0000256" key="1">
    <source>
        <dbReference type="ARBA" id="ARBA00004842"/>
    </source>
</evidence>
<dbReference type="CDD" id="cd00464">
    <property type="entry name" value="SK"/>
    <property type="match status" value="1"/>
</dbReference>
<accession>A0A1M4YBM2</accession>